<accession>A0A917H5N9</accession>
<evidence type="ECO:0000256" key="1">
    <source>
        <dbReference type="SAM" id="SignalP"/>
    </source>
</evidence>
<gene>
    <name evidence="2" type="ORF">GCM10011374_35780</name>
</gene>
<feature type="signal peptide" evidence="1">
    <location>
        <begin position="1"/>
        <end position="35"/>
    </location>
</feature>
<proteinExistence type="predicted"/>
<dbReference type="EMBL" id="BMEQ01000029">
    <property type="protein sequence ID" value="GGG68271.1"/>
    <property type="molecule type" value="Genomic_DNA"/>
</dbReference>
<dbReference type="RefSeq" id="WP_188539691.1">
    <property type="nucleotide sequence ID" value="NZ_BMEQ01000029.1"/>
</dbReference>
<protein>
    <recommendedName>
        <fullName evidence="4">SGNH hydrolase-type esterase domain-containing protein</fullName>
    </recommendedName>
</protein>
<dbReference type="InterPro" id="IPR006311">
    <property type="entry name" value="TAT_signal"/>
</dbReference>
<comment type="caution">
    <text evidence="2">The sequence shown here is derived from an EMBL/GenBank/DDBJ whole genome shotgun (WGS) entry which is preliminary data.</text>
</comment>
<dbReference type="PROSITE" id="PS51318">
    <property type="entry name" value="TAT"/>
    <property type="match status" value="1"/>
</dbReference>
<evidence type="ECO:0008006" key="4">
    <source>
        <dbReference type="Google" id="ProtNLM"/>
    </source>
</evidence>
<dbReference type="AlphaFoldDB" id="A0A917H5N9"/>
<dbReference type="SUPFAM" id="SSF52266">
    <property type="entry name" value="SGNH hydrolase"/>
    <property type="match status" value="1"/>
</dbReference>
<evidence type="ECO:0000313" key="3">
    <source>
        <dbReference type="Proteomes" id="UP000638848"/>
    </source>
</evidence>
<feature type="chain" id="PRO_5037965311" description="SGNH hydrolase-type esterase domain-containing protein" evidence="1">
    <location>
        <begin position="36"/>
        <end position="351"/>
    </location>
</feature>
<name>A0A917H5N9_9MICC</name>
<dbReference type="Proteomes" id="UP000638848">
    <property type="component" value="Unassembled WGS sequence"/>
</dbReference>
<reference evidence="2" key="1">
    <citation type="journal article" date="2014" name="Int. J. Syst. Evol. Microbiol.">
        <title>Complete genome sequence of Corynebacterium casei LMG S-19264T (=DSM 44701T), isolated from a smear-ripened cheese.</title>
        <authorList>
            <consortium name="US DOE Joint Genome Institute (JGI-PGF)"/>
            <person name="Walter F."/>
            <person name="Albersmeier A."/>
            <person name="Kalinowski J."/>
            <person name="Ruckert C."/>
        </authorList>
    </citation>
    <scope>NUCLEOTIDE SEQUENCE</scope>
    <source>
        <strain evidence="2">CGMCC 1.12187</strain>
    </source>
</reference>
<keyword evidence="3" id="KW-1185">Reference proteome</keyword>
<organism evidence="2 3">
    <name type="scientific">Kocuria dechangensis</name>
    <dbReference type="NCBI Taxonomy" id="1176249"/>
    <lineage>
        <taxon>Bacteria</taxon>
        <taxon>Bacillati</taxon>
        <taxon>Actinomycetota</taxon>
        <taxon>Actinomycetes</taxon>
        <taxon>Micrococcales</taxon>
        <taxon>Micrococcaceae</taxon>
        <taxon>Kocuria</taxon>
    </lineage>
</organism>
<evidence type="ECO:0000313" key="2">
    <source>
        <dbReference type="EMBL" id="GGG68271.1"/>
    </source>
</evidence>
<sequence>MSNSPHPAPITRRTLIGAGTLAGLSAVLTTGPAHAGQQPAAAAPGYVLWGSSSANSGLGDQYPRTTQNPWGVRGSRPVVRIENVLDGLLGATGTVTALGADTSYQTLRMRSYDHPYRPDFTYNGGRGELPARDGLIVSTTDRIVPNWRKALPGTIDGIPCTIQAERHRFSKVRVVRQDAGTELTGQEVVVGEGPTSYWHTDLERQHRGKVHLIWTGKNNIWEYDQVLSDTRAAFDVEPATSVVMGHWHAWNDRSSSPVNHERVYRVNAAYRTEYGTRYFDAMAALKDPGLWELPLAREFNVGYTAKDREWMSLGLPPYSLVGTDNMHLNAVGNTIIAHALHRFLTGTAGLY</sequence>
<keyword evidence="1" id="KW-0732">Signal</keyword>
<reference evidence="2" key="2">
    <citation type="submission" date="2020-09" db="EMBL/GenBank/DDBJ databases">
        <authorList>
            <person name="Sun Q."/>
            <person name="Zhou Y."/>
        </authorList>
    </citation>
    <scope>NUCLEOTIDE SEQUENCE</scope>
    <source>
        <strain evidence="2">CGMCC 1.12187</strain>
    </source>
</reference>